<reference evidence="10 11" key="1">
    <citation type="submission" date="2015-01" db="EMBL/GenBank/DDBJ databases">
        <title>The Genome Sequence of Capronia semiimmersa CBS27337.</title>
        <authorList>
            <consortium name="The Broad Institute Genomics Platform"/>
            <person name="Cuomo C."/>
            <person name="de Hoog S."/>
            <person name="Gorbushina A."/>
            <person name="Stielow B."/>
            <person name="Teixiera M."/>
            <person name="Abouelleil A."/>
            <person name="Chapman S.B."/>
            <person name="Priest M."/>
            <person name="Young S.K."/>
            <person name="Wortman J."/>
            <person name="Nusbaum C."/>
            <person name="Birren B."/>
        </authorList>
    </citation>
    <scope>NUCLEOTIDE SEQUENCE [LARGE SCALE GENOMIC DNA]</scope>
    <source>
        <strain evidence="10 11">CBS 27337</strain>
    </source>
</reference>
<comment type="similarity">
    <text evidence="2 7">Belongs to the major facilitator superfamily. Sugar transporter (TC 2.A.1.1) family.</text>
</comment>
<feature type="transmembrane region" description="Helical" evidence="8">
    <location>
        <begin position="6"/>
        <end position="28"/>
    </location>
</feature>
<dbReference type="PROSITE" id="PS50850">
    <property type="entry name" value="MFS"/>
    <property type="match status" value="1"/>
</dbReference>
<dbReference type="GO" id="GO:0005351">
    <property type="term" value="F:carbohydrate:proton symporter activity"/>
    <property type="evidence" value="ECO:0007669"/>
    <property type="project" value="TreeGrafter"/>
</dbReference>
<feature type="transmembrane region" description="Helical" evidence="8">
    <location>
        <begin position="318"/>
        <end position="335"/>
    </location>
</feature>
<feature type="transmembrane region" description="Helical" evidence="8">
    <location>
        <begin position="93"/>
        <end position="114"/>
    </location>
</feature>
<sequence>MGFQPWRALPGKGVLLLLNLLSAVALIYEGYNQGVYGGVSGTPGFIAMSGIGYGSIVTQTTKQGGLAAAYYFGAIFGAFIGGWLGDKLGRKKAAFMGALLSLVGSALQCGSINSNMFICARVISGLGIGFINNIILSWVSELTQAHDRGSTFSLVFVSNFLGIFLANWINFGIRNSDDAFRWRFPLGFMCIPMFVVTVAIPFVPESPRWLMAHHRRSEAIDILCKIRGDKDASDPDIVREVELINAVVEASYHQRNNYVNIALGGRYSGKLHLGRRAVLGLALQQIQQWTGILVMVSWATKLFELASFDSYKASWMSGLLNTFGVIGTAAAALVIDRMGRRMCLLVSFLIQGVSLFLVAALIKTSQDRVRSNPSESQALGTAASSFTFTFVFFFTMFNIVPSWIYGTEIWPQEVRAKGYSFTILGWAIGCGVTTFVIPIMLAHIGWWSFIFFGCMNFVVMPIIYFFYPETAGRSLEEVDLLFASDSLLVSKNMAEYNRRVAEAGGNIAVAARKLLDEVDGEDKLDPGRVSLGAVEDGRVKTDAEKDHVESSLEKLSI</sequence>
<dbReference type="InterPro" id="IPR005829">
    <property type="entry name" value="Sugar_transporter_CS"/>
</dbReference>
<dbReference type="Pfam" id="PF00083">
    <property type="entry name" value="Sugar_tr"/>
    <property type="match status" value="1"/>
</dbReference>
<comment type="subcellular location">
    <subcellularLocation>
        <location evidence="1">Membrane</location>
        <topology evidence="1">Multi-pass membrane protein</topology>
    </subcellularLocation>
</comment>
<feature type="transmembrane region" description="Helical" evidence="8">
    <location>
        <begin position="182"/>
        <end position="203"/>
    </location>
</feature>
<evidence type="ECO:0000256" key="1">
    <source>
        <dbReference type="ARBA" id="ARBA00004141"/>
    </source>
</evidence>
<keyword evidence="3 7" id="KW-0813">Transport</keyword>
<dbReference type="PANTHER" id="PTHR48022:SF78">
    <property type="entry name" value="MONOSACCHARIDE TRANSPORTER, PUTATIVE (AFU_ORTHOLOGUE AFUA_2G02110)-RELATED"/>
    <property type="match status" value="1"/>
</dbReference>
<feature type="transmembrane region" description="Helical" evidence="8">
    <location>
        <begin position="151"/>
        <end position="170"/>
    </location>
</feature>
<dbReference type="SUPFAM" id="SSF103473">
    <property type="entry name" value="MFS general substrate transporter"/>
    <property type="match status" value="1"/>
</dbReference>
<dbReference type="InterPro" id="IPR050360">
    <property type="entry name" value="MFS_Sugar_Transporters"/>
</dbReference>
<evidence type="ECO:0000256" key="5">
    <source>
        <dbReference type="ARBA" id="ARBA00022989"/>
    </source>
</evidence>
<feature type="transmembrane region" description="Helical" evidence="8">
    <location>
        <begin position="120"/>
        <end position="139"/>
    </location>
</feature>
<gene>
    <name evidence="10" type="ORF">PV04_07759</name>
</gene>
<keyword evidence="6 8" id="KW-0472">Membrane</keyword>
<protein>
    <recommendedName>
        <fullName evidence="9">Major facilitator superfamily (MFS) profile domain-containing protein</fullName>
    </recommendedName>
</protein>
<dbReference type="InterPro" id="IPR036259">
    <property type="entry name" value="MFS_trans_sf"/>
</dbReference>
<organism evidence="10 11">
    <name type="scientific">Phialophora macrospora</name>
    <dbReference type="NCBI Taxonomy" id="1851006"/>
    <lineage>
        <taxon>Eukaryota</taxon>
        <taxon>Fungi</taxon>
        <taxon>Dikarya</taxon>
        <taxon>Ascomycota</taxon>
        <taxon>Pezizomycotina</taxon>
        <taxon>Eurotiomycetes</taxon>
        <taxon>Chaetothyriomycetidae</taxon>
        <taxon>Chaetothyriales</taxon>
        <taxon>Herpotrichiellaceae</taxon>
        <taxon>Phialophora</taxon>
    </lineage>
</organism>
<dbReference type="NCBIfam" id="TIGR00879">
    <property type="entry name" value="SP"/>
    <property type="match status" value="1"/>
</dbReference>
<accession>A0A0D2G0A7</accession>
<dbReference type="PANTHER" id="PTHR48022">
    <property type="entry name" value="PLASTIDIC GLUCOSE TRANSPORTER 4"/>
    <property type="match status" value="1"/>
</dbReference>
<name>A0A0D2G0A7_9EURO</name>
<evidence type="ECO:0000256" key="4">
    <source>
        <dbReference type="ARBA" id="ARBA00022692"/>
    </source>
</evidence>
<dbReference type="HOGENOM" id="CLU_001265_30_3_1"/>
<feature type="transmembrane region" description="Helical" evidence="8">
    <location>
        <begin position="418"/>
        <end position="440"/>
    </location>
</feature>
<dbReference type="Proteomes" id="UP000054266">
    <property type="component" value="Unassembled WGS sequence"/>
</dbReference>
<evidence type="ECO:0000313" key="10">
    <source>
        <dbReference type="EMBL" id="KIW65504.1"/>
    </source>
</evidence>
<dbReference type="InterPro" id="IPR003663">
    <property type="entry name" value="Sugar/inositol_transpt"/>
</dbReference>
<evidence type="ECO:0000256" key="2">
    <source>
        <dbReference type="ARBA" id="ARBA00010992"/>
    </source>
</evidence>
<evidence type="ECO:0000256" key="3">
    <source>
        <dbReference type="ARBA" id="ARBA00022448"/>
    </source>
</evidence>
<keyword evidence="11" id="KW-1185">Reference proteome</keyword>
<feature type="transmembrane region" description="Helical" evidence="8">
    <location>
        <begin position="35"/>
        <end position="56"/>
    </location>
</feature>
<dbReference type="EMBL" id="KN846960">
    <property type="protein sequence ID" value="KIW65504.1"/>
    <property type="molecule type" value="Genomic_DNA"/>
</dbReference>
<dbReference type="InterPro" id="IPR020846">
    <property type="entry name" value="MFS_dom"/>
</dbReference>
<evidence type="ECO:0000256" key="7">
    <source>
        <dbReference type="RuleBase" id="RU003346"/>
    </source>
</evidence>
<evidence type="ECO:0000313" key="11">
    <source>
        <dbReference type="Proteomes" id="UP000054266"/>
    </source>
</evidence>
<dbReference type="Gene3D" id="1.20.1250.20">
    <property type="entry name" value="MFS general substrate transporter like domains"/>
    <property type="match status" value="1"/>
</dbReference>
<evidence type="ECO:0000256" key="8">
    <source>
        <dbReference type="SAM" id="Phobius"/>
    </source>
</evidence>
<keyword evidence="4 8" id="KW-0812">Transmembrane</keyword>
<dbReference type="AlphaFoldDB" id="A0A0D2G0A7"/>
<feature type="domain" description="Major facilitator superfamily (MFS) profile" evidence="9">
    <location>
        <begin position="18"/>
        <end position="471"/>
    </location>
</feature>
<keyword evidence="5 8" id="KW-1133">Transmembrane helix</keyword>
<feature type="transmembrane region" description="Helical" evidence="8">
    <location>
        <begin position="382"/>
        <end position="406"/>
    </location>
</feature>
<evidence type="ECO:0000259" key="9">
    <source>
        <dbReference type="PROSITE" id="PS50850"/>
    </source>
</evidence>
<dbReference type="PROSITE" id="PS00216">
    <property type="entry name" value="SUGAR_TRANSPORT_1"/>
    <property type="match status" value="1"/>
</dbReference>
<evidence type="ECO:0000256" key="6">
    <source>
        <dbReference type="ARBA" id="ARBA00023136"/>
    </source>
</evidence>
<feature type="transmembrane region" description="Helical" evidence="8">
    <location>
        <begin position="68"/>
        <end position="86"/>
    </location>
</feature>
<dbReference type="InterPro" id="IPR005828">
    <property type="entry name" value="MFS_sugar_transport-like"/>
</dbReference>
<dbReference type="GO" id="GO:0016020">
    <property type="term" value="C:membrane"/>
    <property type="evidence" value="ECO:0007669"/>
    <property type="project" value="UniProtKB-SubCell"/>
</dbReference>
<feature type="transmembrane region" description="Helical" evidence="8">
    <location>
        <begin position="342"/>
        <end position="362"/>
    </location>
</feature>
<feature type="transmembrane region" description="Helical" evidence="8">
    <location>
        <begin position="446"/>
        <end position="467"/>
    </location>
</feature>
<proteinExistence type="inferred from homology"/>